<dbReference type="InterPro" id="IPR011044">
    <property type="entry name" value="Quino_amine_DH_bsu"/>
</dbReference>
<dbReference type="InterPro" id="IPR015943">
    <property type="entry name" value="WD40/YVTN_repeat-like_dom_sf"/>
</dbReference>
<feature type="chain" id="PRO_5037977701" description="40-residue YVTN family beta-propeller repeat-containing protein" evidence="1">
    <location>
        <begin position="47"/>
        <end position="563"/>
    </location>
</feature>
<dbReference type="Gene3D" id="2.130.10.10">
    <property type="entry name" value="YVTN repeat-like/Quinoprotein amine dehydrogenase"/>
    <property type="match status" value="2"/>
</dbReference>
<reference evidence="2" key="1">
    <citation type="journal article" date="2014" name="Int. J. Syst. Evol. Microbiol.">
        <title>Complete genome sequence of Corynebacterium casei LMG S-19264T (=DSM 44701T), isolated from a smear-ripened cheese.</title>
        <authorList>
            <consortium name="US DOE Joint Genome Institute (JGI-PGF)"/>
            <person name="Walter F."/>
            <person name="Albersmeier A."/>
            <person name="Kalinowski J."/>
            <person name="Ruckert C."/>
        </authorList>
    </citation>
    <scope>NUCLEOTIDE SEQUENCE</scope>
    <source>
        <strain evidence="2">CGMCC 4.7368</strain>
    </source>
</reference>
<evidence type="ECO:0000313" key="2">
    <source>
        <dbReference type="EMBL" id="GGO79122.1"/>
    </source>
</evidence>
<dbReference type="EMBL" id="BMNH01000027">
    <property type="protein sequence ID" value="GGO79122.1"/>
    <property type="molecule type" value="Genomic_DNA"/>
</dbReference>
<protein>
    <recommendedName>
        <fullName evidence="4">40-residue YVTN family beta-propeller repeat-containing protein</fullName>
    </recommendedName>
</protein>
<proteinExistence type="predicted"/>
<evidence type="ECO:0000313" key="3">
    <source>
        <dbReference type="Proteomes" id="UP000646523"/>
    </source>
</evidence>
<dbReference type="AlphaFoldDB" id="A0A918DPU9"/>
<keyword evidence="3" id="KW-1185">Reference proteome</keyword>
<gene>
    <name evidence="2" type="ORF">GCM10012289_62700</name>
</gene>
<sequence>MRPLSPERVIAVRPLVTRLTRRLLAFGGALTVAATLVVAQAPQASAADSTTYLNGATVGGDVAAGAGKVFVAANDRIIVANAGGELTGAITGLSGVVGLAMTPDGTRLYSALSGSMQVAEIDTADLSIIRRIDLAGFPCPSNLALSGDRLWVGYGCRFTWGGGILGLDLTATAPQPIAVGNNTSSAPLVAAAGDTLLAGDPDIMPADLMVYDVSATPATLRGVIAGLPSLGDLAATPDGSMAITVVGGGKQYDVWDTTSLTKARSYGADPAMGATRAVAVSPDGVHLAGGRSGDPRLTLYDTATGTRTYTNDDPVGELVPGSLTFSGTDVYGVLKERNSNGRLHLWRLHGATLPASTLTLTPPPTPATVLQPLSMTGRLTLSDESAPGAQSLMVIRRVPYRADETLPGVTTAADGTFTVTDTPPFAGDISYDVVWDGGPDARWSRASVTVPVEFIQSSLTLSGPGEGIAGQELQFSGTFEIGDQPAPPGSWLWVDRIVHIPGGTAAITLPGVTTASDGSFSFTDTPADAGQYTYIVRADESVVSSATEARHNVTVTNGDSPLL</sequence>
<evidence type="ECO:0000256" key="1">
    <source>
        <dbReference type="SAM" id="SignalP"/>
    </source>
</evidence>
<dbReference type="SUPFAM" id="SSF50969">
    <property type="entry name" value="YVTN repeat-like/Quinoprotein amine dehydrogenase"/>
    <property type="match status" value="1"/>
</dbReference>
<reference evidence="2" key="2">
    <citation type="submission" date="2020-09" db="EMBL/GenBank/DDBJ databases">
        <authorList>
            <person name="Sun Q."/>
            <person name="Zhou Y."/>
        </authorList>
    </citation>
    <scope>NUCLEOTIDE SEQUENCE</scope>
    <source>
        <strain evidence="2">CGMCC 4.7368</strain>
    </source>
</reference>
<comment type="caution">
    <text evidence="2">The sequence shown here is derived from an EMBL/GenBank/DDBJ whole genome shotgun (WGS) entry which is preliminary data.</text>
</comment>
<evidence type="ECO:0008006" key="4">
    <source>
        <dbReference type="Google" id="ProtNLM"/>
    </source>
</evidence>
<organism evidence="2 3">
    <name type="scientific">Nonomuraea cavernae</name>
    <dbReference type="NCBI Taxonomy" id="2045107"/>
    <lineage>
        <taxon>Bacteria</taxon>
        <taxon>Bacillati</taxon>
        <taxon>Actinomycetota</taxon>
        <taxon>Actinomycetes</taxon>
        <taxon>Streptosporangiales</taxon>
        <taxon>Streptosporangiaceae</taxon>
        <taxon>Nonomuraea</taxon>
    </lineage>
</organism>
<accession>A0A918DPU9</accession>
<dbReference type="Proteomes" id="UP000646523">
    <property type="component" value="Unassembled WGS sequence"/>
</dbReference>
<name>A0A918DPU9_9ACTN</name>
<keyword evidence="1" id="KW-0732">Signal</keyword>
<feature type="signal peptide" evidence="1">
    <location>
        <begin position="1"/>
        <end position="46"/>
    </location>
</feature>